<comment type="caution">
    <text evidence="5">The sequence shown here is derived from an EMBL/GenBank/DDBJ whole genome shotgun (WGS) entry which is preliminary data.</text>
</comment>
<dbReference type="EMBL" id="JASAOG010000056">
    <property type="protein sequence ID" value="KAK0057205.1"/>
    <property type="molecule type" value="Genomic_DNA"/>
</dbReference>
<reference evidence="5" key="1">
    <citation type="journal article" date="2023" name="PLoS Negl. Trop. Dis.">
        <title>A genome sequence for Biomphalaria pfeifferi, the major vector snail for the human-infecting parasite Schistosoma mansoni.</title>
        <authorList>
            <person name="Bu L."/>
            <person name="Lu L."/>
            <person name="Laidemitt M.R."/>
            <person name="Zhang S.M."/>
            <person name="Mutuku M."/>
            <person name="Mkoji G."/>
            <person name="Steinauer M."/>
            <person name="Loker E.S."/>
        </authorList>
    </citation>
    <scope>NUCLEOTIDE SEQUENCE</scope>
    <source>
        <strain evidence="5">KasaAsao</strain>
    </source>
</reference>
<dbReference type="Gene3D" id="1.25.40.10">
    <property type="entry name" value="Tetratricopeptide repeat domain"/>
    <property type="match status" value="1"/>
</dbReference>
<dbReference type="InterPro" id="IPR011990">
    <property type="entry name" value="TPR-like_helical_dom_sf"/>
</dbReference>
<dbReference type="PROSITE" id="PS50005">
    <property type="entry name" value="TPR"/>
    <property type="match status" value="1"/>
</dbReference>
<feature type="non-terminal residue" evidence="5">
    <location>
        <position position="99"/>
    </location>
</feature>
<dbReference type="Proteomes" id="UP001233172">
    <property type="component" value="Unassembled WGS sequence"/>
</dbReference>
<keyword evidence="1" id="KW-0677">Repeat</keyword>
<dbReference type="SUPFAM" id="SSF48452">
    <property type="entry name" value="TPR-like"/>
    <property type="match status" value="1"/>
</dbReference>
<keyword evidence="2 3" id="KW-0802">TPR repeat</keyword>
<dbReference type="GO" id="GO:0051879">
    <property type="term" value="F:Hsp90 protein binding"/>
    <property type="evidence" value="ECO:0007669"/>
    <property type="project" value="TreeGrafter"/>
</dbReference>
<gene>
    <name evidence="5" type="ORF">Bpfe_013298</name>
</gene>
<feature type="repeat" description="TPR" evidence="3">
    <location>
        <begin position="30"/>
        <end position="63"/>
    </location>
</feature>
<feature type="region of interest" description="Disordered" evidence="4">
    <location>
        <begin position="1"/>
        <end position="24"/>
    </location>
</feature>
<evidence type="ECO:0000256" key="4">
    <source>
        <dbReference type="SAM" id="MobiDB-lite"/>
    </source>
</evidence>
<sequence length="99" mass="10906">MASKGPKPKVENVSSSIPAPTPSPTSQAFYLQKLLESSEAVKAGNFRRAVQLYTEAIELDPENHILYTNRSAAHLKNGQIVKSLEDARKARTICPKWGK</sequence>
<dbReference type="Pfam" id="PF13431">
    <property type="entry name" value="TPR_17"/>
    <property type="match status" value="1"/>
</dbReference>
<dbReference type="InterPro" id="IPR019734">
    <property type="entry name" value="TPR_rpt"/>
</dbReference>
<protein>
    <submittedName>
        <fullName evidence="5">Tetratricopeptide repeat protein 28</fullName>
    </submittedName>
</protein>
<name>A0AAD8BMB2_BIOPF</name>
<dbReference type="AlphaFoldDB" id="A0AAD8BMB2"/>
<accession>A0AAD8BMB2</accession>
<dbReference type="PANTHER" id="PTHR22904">
    <property type="entry name" value="TPR REPEAT CONTAINING PROTEIN"/>
    <property type="match status" value="1"/>
</dbReference>
<evidence type="ECO:0000313" key="5">
    <source>
        <dbReference type="EMBL" id="KAK0057205.1"/>
    </source>
</evidence>
<proteinExistence type="predicted"/>
<dbReference type="PANTHER" id="PTHR22904:SF523">
    <property type="entry name" value="STRESS-INDUCED-PHOSPHOPROTEIN 1"/>
    <property type="match status" value="1"/>
</dbReference>
<evidence type="ECO:0000313" key="6">
    <source>
        <dbReference type="Proteomes" id="UP001233172"/>
    </source>
</evidence>
<organism evidence="5 6">
    <name type="scientific">Biomphalaria pfeifferi</name>
    <name type="common">Bloodfluke planorb</name>
    <name type="synonym">Freshwater snail</name>
    <dbReference type="NCBI Taxonomy" id="112525"/>
    <lineage>
        <taxon>Eukaryota</taxon>
        <taxon>Metazoa</taxon>
        <taxon>Spiralia</taxon>
        <taxon>Lophotrochozoa</taxon>
        <taxon>Mollusca</taxon>
        <taxon>Gastropoda</taxon>
        <taxon>Heterobranchia</taxon>
        <taxon>Euthyneura</taxon>
        <taxon>Panpulmonata</taxon>
        <taxon>Hygrophila</taxon>
        <taxon>Lymnaeoidea</taxon>
        <taxon>Planorbidae</taxon>
        <taxon>Biomphalaria</taxon>
    </lineage>
</organism>
<keyword evidence="6" id="KW-1185">Reference proteome</keyword>
<evidence type="ECO:0000256" key="3">
    <source>
        <dbReference type="PROSITE-ProRule" id="PRU00339"/>
    </source>
</evidence>
<reference evidence="5" key="2">
    <citation type="submission" date="2023-04" db="EMBL/GenBank/DDBJ databases">
        <authorList>
            <person name="Bu L."/>
            <person name="Lu L."/>
            <person name="Laidemitt M.R."/>
            <person name="Zhang S.M."/>
            <person name="Mutuku M."/>
            <person name="Mkoji G."/>
            <person name="Steinauer M."/>
            <person name="Loker E.S."/>
        </authorList>
    </citation>
    <scope>NUCLEOTIDE SEQUENCE</scope>
    <source>
        <strain evidence="5">KasaAsao</strain>
        <tissue evidence="5">Whole Snail</tissue>
    </source>
</reference>
<evidence type="ECO:0000256" key="1">
    <source>
        <dbReference type="ARBA" id="ARBA00022737"/>
    </source>
</evidence>
<evidence type="ECO:0000256" key="2">
    <source>
        <dbReference type="ARBA" id="ARBA00022803"/>
    </source>
</evidence>